<dbReference type="STRING" id="538381.GCA_001696535_03558"/>
<sequence length="332" mass="35180">MWDFSMGRSLGLMAQTAPFIIFRMVVYFGIACAYVIVTGTGAGIGWGIGGFGDEGFRASSTMWGGIAGFGLTAGVLYLLREYILYVVKAGHIAVLVELIDGKQMPDGQGQIAHARQVVTARFAEASVLFAIDQLVKGVLAAVTGLIQGIASFLPIPGIQQIMGLVRAFLRIAIGLVDEVILAHAIRTRSDNPWASARTALVLYGQNAGRMMKNAAVLTFIVYGLSFLVFLVMLAPAAAVVYLIPGAWSAGGIVFALIFAWAVKAALIEPFAIACMLQAFFKVTAGQTPDPAWDAKLSQVSKKFDAIKQRSGLWSPAPSSTPPAEPAPAQPQA</sequence>
<feature type="transmembrane region" description="Helical" evidence="2">
    <location>
        <begin position="20"/>
        <end position="48"/>
    </location>
</feature>
<dbReference type="RefSeq" id="WP_097175260.1">
    <property type="nucleotide sequence ID" value="NZ_OBML01000007.1"/>
</dbReference>
<feature type="compositionally biased region" description="Pro residues" evidence="1">
    <location>
        <begin position="318"/>
        <end position="332"/>
    </location>
</feature>
<keyword evidence="2" id="KW-0472">Membrane</keyword>
<accession>A0A285SW54</accession>
<dbReference type="OrthoDB" id="147179at2"/>
<organism evidence="3 4">
    <name type="scientific">Stappia indica</name>
    <dbReference type="NCBI Taxonomy" id="538381"/>
    <lineage>
        <taxon>Bacteria</taxon>
        <taxon>Pseudomonadati</taxon>
        <taxon>Pseudomonadota</taxon>
        <taxon>Alphaproteobacteria</taxon>
        <taxon>Hyphomicrobiales</taxon>
        <taxon>Stappiaceae</taxon>
        <taxon>Stappia</taxon>
    </lineage>
</organism>
<feature type="transmembrane region" description="Helical" evidence="2">
    <location>
        <begin position="249"/>
        <end position="267"/>
    </location>
</feature>
<evidence type="ECO:0000256" key="1">
    <source>
        <dbReference type="SAM" id="MobiDB-lite"/>
    </source>
</evidence>
<proteinExistence type="predicted"/>
<gene>
    <name evidence="3" type="ORF">SAMN05421512_10738</name>
</gene>
<protein>
    <submittedName>
        <fullName evidence="3">Uncharacterized protein</fullName>
    </submittedName>
</protein>
<dbReference type="EMBL" id="OBML01000007">
    <property type="protein sequence ID" value="SOC12824.1"/>
    <property type="molecule type" value="Genomic_DNA"/>
</dbReference>
<reference evidence="3 4" key="1">
    <citation type="submission" date="2017-08" db="EMBL/GenBank/DDBJ databases">
        <authorList>
            <person name="de Groot N.N."/>
        </authorList>
    </citation>
    <scope>NUCLEOTIDE SEQUENCE [LARGE SCALE GENOMIC DNA]</scope>
    <source>
        <strain evidence="3 4">USBA 352</strain>
    </source>
</reference>
<keyword evidence="4" id="KW-1185">Reference proteome</keyword>
<evidence type="ECO:0000256" key="2">
    <source>
        <dbReference type="SAM" id="Phobius"/>
    </source>
</evidence>
<evidence type="ECO:0000313" key="4">
    <source>
        <dbReference type="Proteomes" id="UP000219331"/>
    </source>
</evidence>
<name>A0A285SW54_9HYPH</name>
<dbReference type="AlphaFoldDB" id="A0A285SW54"/>
<feature type="region of interest" description="Disordered" evidence="1">
    <location>
        <begin position="309"/>
        <end position="332"/>
    </location>
</feature>
<keyword evidence="2" id="KW-0812">Transmembrane</keyword>
<feature type="transmembrane region" description="Helical" evidence="2">
    <location>
        <begin position="60"/>
        <end position="79"/>
    </location>
</feature>
<dbReference type="Proteomes" id="UP000219331">
    <property type="component" value="Unassembled WGS sequence"/>
</dbReference>
<feature type="transmembrane region" description="Helical" evidence="2">
    <location>
        <begin position="219"/>
        <end position="243"/>
    </location>
</feature>
<keyword evidence="2" id="KW-1133">Transmembrane helix</keyword>
<evidence type="ECO:0000313" key="3">
    <source>
        <dbReference type="EMBL" id="SOC12824.1"/>
    </source>
</evidence>